<sequence length="110" mass="12663">RRANLGYGFVNFPSAIASIRFYKSFDDFSWKDSMFINSPKICKICPARIQGKDAHLAPFKKSYFRCDTDEFLPVSFSPPRNGSTSRTLPSIVGKRSRMGLQTYWRIKLNL</sequence>
<keyword evidence="3" id="KW-1185">Reference proteome</keyword>
<name>A0AAD4SQH4_9MAGN</name>
<dbReference type="Pfam" id="PF04059">
    <property type="entry name" value="RRM_2"/>
    <property type="match status" value="1"/>
</dbReference>
<accession>A0AAD4SQH4</accession>
<comment type="caution">
    <text evidence="2">The sequence shown here is derived from an EMBL/GenBank/DDBJ whole genome shotgun (WGS) entry which is preliminary data.</text>
</comment>
<dbReference type="InterPro" id="IPR007201">
    <property type="entry name" value="Mei2-like_Rrm_C"/>
</dbReference>
<dbReference type="AlphaFoldDB" id="A0AAD4SQH4"/>
<evidence type="ECO:0000259" key="1">
    <source>
        <dbReference type="Pfam" id="PF04059"/>
    </source>
</evidence>
<protein>
    <recommendedName>
        <fullName evidence="1">Mei2-like C-terminal RNA recognition motif domain-containing protein</fullName>
    </recommendedName>
</protein>
<evidence type="ECO:0000313" key="3">
    <source>
        <dbReference type="Proteomes" id="UP001202328"/>
    </source>
</evidence>
<proteinExistence type="predicted"/>
<organism evidence="2 3">
    <name type="scientific">Papaver atlanticum</name>
    <dbReference type="NCBI Taxonomy" id="357466"/>
    <lineage>
        <taxon>Eukaryota</taxon>
        <taxon>Viridiplantae</taxon>
        <taxon>Streptophyta</taxon>
        <taxon>Embryophyta</taxon>
        <taxon>Tracheophyta</taxon>
        <taxon>Spermatophyta</taxon>
        <taxon>Magnoliopsida</taxon>
        <taxon>Ranunculales</taxon>
        <taxon>Papaveraceae</taxon>
        <taxon>Papaveroideae</taxon>
        <taxon>Papaver</taxon>
    </lineage>
</organism>
<dbReference type="EMBL" id="JAJJMB010008958">
    <property type="protein sequence ID" value="KAI3917903.1"/>
    <property type="molecule type" value="Genomic_DNA"/>
</dbReference>
<feature type="non-terminal residue" evidence="2">
    <location>
        <position position="1"/>
    </location>
</feature>
<reference evidence="2" key="1">
    <citation type="submission" date="2022-04" db="EMBL/GenBank/DDBJ databases">
        <title>A functionally conserved STORR gene fusion in Papaver species that diverged 16.8 million years ago.</title>
        <authorList>
            <person name="Catania T."/>
        </authorList>
    </citation>
    <scope>NUCLEOTIDE SEQUENCE</scope>
    <source>
        <strain evidence="2">S-188037</strain>
    </source>
</reference>
<feature type="domain" description="Mei2-like C-terminal RNA recognition motif" evidence="1">
    <location>
        <begin position="2"/>
        <end position="59"/>
    </location>
</feature>
<dbReference type="Proteomes" id="UP001202328">
    <property type="component" value="Unassembled WGS sequence"/>
</dbReference>
<evidence type="ECO:0000313" key="2">
    <source>
        <dbReference type="EMBL" id="KAI3917903.1"/>
    </source>
</evidence>
<gene>
    <name evidence="2" type="ORF">MKW98_000137</name>
</gene>